<proteinExistence type="predicted"/>
<name>A0ABW1RCC3_9LACO</name>
<dbReference type="Proteomes" id="UP001596289">
    <property type="component" value="Unassembled WGS sequence"/>
</dbReference>
<evidence type="ECO:0000313" key="2">
    <source>
        <dbReference type="EMBL" id="MFC6169393.1"/>
    </source>
</evidence>
<keyword evidence="3" id="KW-1185">Reference proteome</keyword>
<dbReference type="InterPro" id="IPR029044">
    <property type="entry name" value="Nucleotide-diphossugar_trans"/>
</dbReference>
<dbReference type="InterPro" id="IPR007577">
    <property type="entry name" value="GlycoTrfase_DXD_sugar-bd_CS"/>
</dbReference>
<dbReference type="Gene3D" id="3.90.550.20">
    <property type="match status" value="1"/>
</dbReference>
<protein>
    <submittedName>
        <fullName evidence="2">Glycosyltransferase family 32 protein</fullName>
    </submittedName>
</protein>
<reference evidence="3" key="1">
    <citation type="journal article" date="2019" name="Int. J. Syst. Evol. Microbiol.">
        <title>The Global Catalogue of Microorganisms (GCM) 10K type strain sequencing project: providing services to taxonomists for standard genome sequencing and annotation.</title>
        <authorList>
            <consortium name="The Broad Institute Genomics Platform"/>
            <consortium name="The Broad Institute Genome Sequencing Center for Infectious Disease"/>
            <person name="Wu L."/>
            <person name="Ma J."/>
        </authorList>
    </citation>
    <scope>NUCLEOTIDE SEQUENCE [LARGE SCALE GENOMIC DNA]</scope>
    <source>
        <strain evidence="3">CCM 8904</strain>
    </source>
</reference>
<dbReference type="RefSeq" id="WP_125551339.1">
    <property type="nucleotide sequence ID" value="NZ_JBHSSL010000018.1"/>
</dbReference>
<gene>
    <name evidence="2" type="ORF">ACFQGP_02230</name>
</gene>
<dbReference type="PANTHER" id="PTHR32385:SF15">
    <property type="entry name" value="INOSITOL PHOSPHOCERAMIDE MANNOSYLTRANSFERASE 1"/>
    <property type="match status" value="1"/>
</dbReference>
<keyword evidence="1" id="KW-0808">Transferase</keyword>
<comment type="caution">
    <text evidence="2">The sequence shown here is derived from an EMBL/GenBank/DDBJ whole genome shotgun (WGS) entry which is preliminary data.</text>
</comment>
<evidence type="ECO:0000256" key="1">
    <source>
        <dbReference type="ARBA" id="ARBA00022679"/>
    </source>
</evidence>
<dbReference type="EMBL" id="JBHSSL010000018">
    <property type="protein sequence ID" value="MFC6169393.1"/>
    <property type="molecule type" value="Genomic_DNA"/>
</dbReference>
<dbReference type="PANTHER" id="PTHR32385">
    <property type="entry name" value="MANNOSYL PHOSPHORYLINOSITOL CERAMIDE SYNTHASE"/>
    <property type="match status" value="1"/>
</dbReference>
<dbReference type="Pfam" id="PF04488">
    <property type="entry name" value="Gly_transf_sug"/>
    <property type="match status" value="1"/>
</dbReference>
<evidence type="ECO:0000313" key="3">
    <source>
        <dbReference type="Proteomes" id="UP001596289"/>
    </source>
</evidence>
<dbReference type="SUPFAM" id="SSF53448">
    <property type="entry name" value="Nucleotide-diphospho-sugar transferases"/>
    <property type="match status" value="1"/>
</dbReference>
<organism evidence="2 3">
    <name type="scientific">Loigolactobacillus jiayinensis</name>
    <dbReference type="NCBI Taxonomy" id="2486016"/>
    <lineage>
        <taxon>Bacteria</taxon>
        <taxon>Bacillati</taxon>
        <taxon>Bacillota</taxon>
        <taxon>Bacilli</taxon>
        <taxon>Lactobacillales</taxon>
        <taxon>Lactobacillaceae</taxon>
        <taxon>Loigolactobacillus</taxon>
    </lineage>
</organism>
<accession>A0ABW1RCC3</accession>
<sequence>MAIPKIIHYCWFGHKELSTQTKEYIKSWEKYAPDYKIIRWDESNFDINQSAYCQSAYKNKLYPFVADYARLAIMYKYGGIYLDTDVELLKPIDHFLDADAFFGLENYNAINTGLIFGAIPKQKNVKALLKIYDLFGNNLQEGTFIKKTCVKITTEYFKKLGFREKDKYQIVNNCFIYPTSYFCPQKYGDIKAHIKKNTVTWHHYNGSWTADTKAELMRTYRNARIGRRIKALLGSNMYDNLYLKYKKIIKHEKVVFKNTRRK</sequence>
<dbReference type="InterPro" id="IPR051706">
    <property type="entry name" value="Glycosyltransferase_domain"/>
</dbReference>